<proteinExistence type="predicted"/>
<organism evidence="2">
    <name type="scientific">viral metagenome</name>
    <dbReference type="NCBI Taxonomy" id="1070528"/>
    <lineage>
        <taxon>unclassified sequences</taxon>
        <taxon>metagenomes</taxon>
        <taxon>organismal metagenomes</taxon>
    </lineage>
</organism>
<accession>A0A6C0DAP4</accession>
<protein>
    <submittedName>
        <fullName evidence="2">Uncharacterized protein</fullName>
    </submittedName>
</protein>
<keyword evidence="1" id="KW-0175">Coiled coil</keyword>
<evidence type="ECO:0000256" key="1">
    <source>
        <dbReference type="SAM" id="Coils"/>
    </source>
</evidence>
<evidence type="ECO:0000313" key="2">
    <source>
        <dbReference type="EMBL" id="QHT13472.1"/>
    </source>
</evidence>
<dbReference type="AlphaFoldDB" id="A0A6C0DAP4"/>
<feature type="coiled-coil region" evidence="1">
    <location>
        <begin position="238"/>
        <end position="265"/>
    </location>
</feature>
<name>A0A6C0DAP4_9ZZZZ</name>
<sequence length="361" mass="43918">MDFKDKYLKYKKKYLDLKILLGGNELKIIDLSLLNQLSTKQNFDPDTNPETELIENFEKIKPDIIEIFKKIKENNQDVYKYDNIIYLINRLHELSLEYYHKFINKSLLNKIKEIIVYIYKNSPQNLKDNPYFIMNIYVFKKFFNEKEIKDIGYSYEYIIGLIYLYKFYIKGKNVIKPLSKNYENYFHYLFHLGNYLNDFISFIDNNLYGKYKNDFSKYKNYISKVKEAYSKIREYTIYNEAVKEYNKKKQKYDQYIQDKEEYDKKKNIYDNSFIKIINSAPIEPKEPFEPFEEPIKPQPPTEIIINVDEVPESINGISIGCVRYMNENEFTENITFKNWVELTWYYKECDTYIDKNYFLSK</sequence>
<dbReference type="EMBL" id="MN739569">
    <property type="protein sequence ID" value="QHT13472.1"/>
    <property type="molecule type" value="Genomic_DNA"/>
</dbReference>
<reference evidence="2" key="1">
    <citation type="journal article" date="2020" name="Nature">
        <title>Giant virus diversity and host interactions through global metagenomics.</title>
        <authorList>
            <person name="Schulz F."/>
            <person name="Roux S."/>
            <person name="Paez-Espino D."/>
            <person name="Jungbluth S."/>
            <person name="Walsh D.A."/>
            <person name="Denef V.J."/>
            <person name="McMahon K.D."/>
            <person name="Konstantinidis K.T."/>
            <person name="Eloe-Fadrosh E.A."/>
            <person name="Kyrpides N.C."/>
            <person name="Woyke T."/>
        </authorList>
    </citation>
    <scope>NUCLEOTIDE SEQUENCE</scope>
    <source>
        <strain evidence="2">GVMAG-M-3300023174-131</strain>
    </source>
</reference>